<comment type="caution">
    <text evidence="2">The sequence shown here is derived from an EMBL/GenBank/DDBJ whole genome shotgun (WGS) entry which is preliminary data.</text>
</comment>
<name>A0AA40DMH6_9PEZI</name>
<accession>A0AA40DMH6</accession>
<protein>
    <submittedName>
        <fullName evidence="2">Uncharacterized protein</fullName>
    </submittedName>
</protein>
<keyword evidence="3" id="KW-1185">Reference proteome</keyword>
<evidence type="ECO:0000313" key="2">
    <source>
        <dbReference type="EMBL" id="KAK0709144.1"/>
    </source>
</evidence>
<gene>
    <name evidence="2" type="ORF">B0T26DRAFT_720572</name>
</gene>
<dbReference type="GeneID" id="85325763"/>
<dbReference type="AlphaFoldDB" id="A0AA40DMH6"/>
<proteinExistence type="predicted"/>
<dbReference type="RefSeq" id="XP_060292448.1">
    <property type="nucleotide sequence ID" value="XM_060442493.1"/>
</dbReference>
<sequence>MERHLYSGNKLPLFQLLRGVFRCVCRARKHGRPSVSGRGVTRVERCPPAGLITNSLFRTTSGERRASDGTPEMTTRGSAFQNSQPAALVRPASGLTYFARRLAARLQERERERKYSARRGRSIHVECRPQLPIENPSLKRYRYGVPFVWRACSDSHRGRGRRVWRGSGGCRDGVRGQKLCSFAASHPFAGELGMLMLARALWARHSSLDAPLSHSPHLLLLASCLSKADAASEAAWPFCEW</sequence>
<feature type="region of interest" description="Disordered" evidence="1">
    <location>
        <begin position="60"/>
        <end position="79"/>
    </location>
</feature>
<reference evidence="2" key="1">
    <citation type="submission" date="2023-06" db="EMBL/GenBank/DDBJ databases">
        <title>Genome-scale phylogeny and comparative genomics of the fungal order Sordariales.</title>
        <authorList>
            <consortium name="Lawrence Berkeley National Laboratory"/>
            <person name="Hensen N."/>
            <person name="Bonometti L."/>
            <person name="Westerberg I."/>
            <person name="Brannstrom I.O."/>
            <person name="Guillou S."/>
            <person name="Cros-Aarteil S."/>
            <person name="Calhoun S."/>
            <person name="Haridas S."/>
            <person name="Kuo A."/>
            <person name="Mondo S."/>
            <person name="Pangilinan J."/>
            <person name="Riley R."/>
            <person name="LaButti K."/>
            <person name="Andreopoulos B."/>
            <person name="Lipzen A."/>
            <person name="Chen C."/>
            <person name="Yanf M."/>
            <person name="Daum C."/>
            <person name="Ng V."/>
            <person name="Clum A."/>
            <person name="Steindorff A."/>
            <person name="Ohm R."/>
            <person name="Martin F."/>
            <person name="Silar P."/>
            <person name="Natvig D."/>
            <person name="Lalanne C."/>
            <person name="Gautier V."/>
            <person name="Ament-velasquez S.L."/>
            <person name="Kruys A."/>
            <person name="Hutchinson M.I."/>
            <person name="Powell A.J."/>
            <person name="Barry K."/>
            <person name="Miller A.N."/>
            <person name="Grigoriev I.V."/>
            <person name="Debuchy R."/>
            <person name="Gladieux P."/>
            <person name="Thoren M.H."/>
            <person name="Johannesson H."/>
        </authorList>
    </citation>
    <scope>NUCLEOTIDE SEQUENCE</scope>
    <source>
        <strain evidence="2">SMH2392-1A</strain>
    </source>
</reference>
<dbReference type="EMBL" id="JAUIRO010000006">
    <property type="protein sequence ID" value="KAK0709144.1"/>
    <property type="molecule type" value="Genomic_DNA"/>
</dbReference>
<evidence type="ECO:0000256" key="1">
    <source>
        <dbReference type="SAM" id="MobiDB-lite"/>
    </source>
</evidence>
<organism evidence="2 3">
    <name type="scientific">Lasiosphaeria miniovina</name>
    <dbReference type="NCBI Taxonomy" id="1954250"/>
    <lineage>
        <taxon>Eukaryota</taxon>
        <taxon>Fungi</taxon>
        <taxon>Dikarya</taxon>
        <taxon>Ascomycota</taxon>
        <taxon>Pezizomycotina</taxon>
        <taxon>Sordariomycetes</taxon>
        <taxon>Sordariomycetidae</taxon>
        <taxon>Sordariales</taxon>
        <taxon>Lasiosphaeriaceae</taxon>
        <taxon>Lasiosphaeria</taxon>
    </lineage>
</organism>
<evidence type="ECO:0000313" key="3">
    <source>
        <dbReference type="Proteomes" id="UP001172101"/>
    </source>
</evidence>
<dbReference type="Proteomes" id="UP001172101">
    <property type="component" value="Unassembled WGS sequence"/>
</dbReference>